<evidence type="ECO:0000313" key="5">
    <source>
        <dbReference type="Proteomes" id="UP000462449"/>
    </source>
</evidence>
<gene>
    <name evidence="3" type="ORF">DWB62_019775</name>
    <name evidence="2" type="ORF">GNY23_19775</name>
</gene>
<dbReference type="AlphaFoldDB" id="A0A7M4DBM4"/>
<dbReference type="RefSeq" id="WP_156197388.1">
    <property type="nucleotide sequence ID" value="NZ_QTZN02000077.1"/>
</dbReference>
<comment type="caution">
    <text evidence="2">The sequence shown here is derived from an EMBL/GenBank/DDBJ whole genome shotgun (WGS) entry which is preliminary data.</text>
</comment>
<dbReference type="OrthoDB" id="1267024at2"/>
<proteinExistence type="predicted"/>
<dbReference type="Proteomes" id="UP000462449">
    <property type="component" value="Unassembled WGS sequence"/>
</dbReference>
<dbReference type="EMBL" id="WOTW01000077">
    <property type="protein sequence ID" value="MUP40053.1"/>
    <property type="molecule type" value="Genomic_DNA"/>
</dbReference>
<evidence type="ECO:0000313" key="2">
    <source>
        <dbReference type="EMBL" id="MUP40053.1"/>
    </source>
</evidence>
<dbReference type="Pfam" id="PF21941">
    <property type="entry name" value="SMEK_N"/>
    <property type="match status" value="1"/>
</dbReference>
<keyword evidence="4" id="KW-1185">Reference proteome</keyword>
<dbReference type="InterPro" id="IPR047740">
    <property type="entry name" value="SMEK_dom"/>
</dbReference>
<accession>A0A7M4DBM4</accession>
<organism evidence="2 5">
    <name type="scientific">Labilibaculum euxinus</name>
    <dbReference type="NCBI Taxonomy" id="2686357"/>
    <lineage>
        <taxon>Bacteria</taxon>
        <taxon>Pseudomonadati</taxon>
        <taxon>Bacteroidota</taxon>
        <taxon>Bacteroidia</taxon>
        <taxon>Marinilabiliales</taxon>
        <taxon>Marinifilaceae</taxon>
        <taxon>Labilibaculum</taxon>
    </lineage>
</organism>
<sequence>MSERDHHRKIIITAFTHLVNEVKLSSSLNLHDININIEDTFCELLNLVYTDRKFKNLNSELDGNFKAIDLGDDKNDIAIQVTSTIKREKVVETLEKYKDENAYNKVVMLYCQIKKPKRKIGFDTIIEKKFEFEEWDLSKLLNIMPFSNLNRLKEISELLSRDILSNIPDITKQEDLTAIEEWEKTDPTDIRNISDKMKSACSTVKEVRIKKYCRDIASGKVELSKHSERVISAMKYRIFDVCQDELIDFVECHEGEKITSKDLSALVDQYTNRAFEIIQDKSLDYIYPLKNKDILKKVVLALIDECYLSFDEEGIYS</sequence>
<evidence type="ECO:0000313" key="4">
    <source>
        <dbReference type="Proteomes" id="UP000285951"/>
    </source>
</evidence>
<dbReference type="NCBIfam" id="NF033859">
    <property type="entry name" value="SMEK_N"/>
    <property type="match status" value="1"/>
</dbReference>
<protein>
    <submittedName>
        <fullName evidence="2">SMEK domain-containing protein</fullName>
    </submittedName>
</protein>
<reference evidence="3 4" key="1">
    <citation type="submission" date="2019-11" db="EMBL/GenBank/DDBJ databases">
        <title>Draft genome sequence of Labilibaculum sp. strain SYP isolated from Black Sea.</title>
        <authorList>
            <person name="Yadav S."/>
            <person name="Villanueva L."/>
        </authorList>
    </citation>
    <scope>NUCLEOTIDE SEQUENCE [LARGE SCALE GENOMIC DNA]</scope>
    <source>
        <strain evidence="3 4">44</strain>
    </source>
</reference>
<dbReference type="EMBL" id="QTZN02000077">
    <property type="protein sequence ID" value="MVB09258.1"/>
    <property type="molecule type" value="Genomic_DNA"/>
</dbReference>
<evidence type="ECO:0000259" key="1">
    <source>
        <dbReference type="Pfam" id="PF21941"/>
    </source>
</evidence>
<name>A0A7M4DBM4_9BACT</name>
<feature type="domain" description="SMEK" evidence="1">
    <location>
        <begin position="11"/>
        <end position="142"/>
    </location>
</feature>
<dbReference type="Proteomes" id="UP000285951">
    <property type="component" value="Unassembled WGS sequence"/>
</dbReference>
<evidence type="ECO:0000313" key="3">
    <source>
        <dbReference type="EMBL" id="MVB09258.1"/>
    </source>
</evidence>
<reference evidence="2 5" key="2">
    <citation type="submission" date="2019-12" db="EMBL/GenBank/DDBJ databases">
        <title>Draft genome sequence of Labilibaculum sp. strain 44 isolated from deep waters of Black Sea.</title>
        <authorList>
            <person name="Yadav S."/>
            <person name="Villanueva L."/>
        </authorList>
    </citation>
    <scope>NUCLEOTIDE SEQUENCE [LARGE SCALE GENOMIC DNA]</scope>
    <source>
        <strain evidence="2 5">44</strain>
    </source>
</reference>